<proteinExistence type="predicted"/>
<evidence type="ECO:0000256" key="1">
    <source>
        <dbReference type="ARBA" id="ARBA00023157"/>
    </source>
</evidence>
<dbReference type="OrthoDB" id="7735550at2759"/>
<dbReference type="KEGG" id="epa:110252684"/>
<dbReference type="InterPro" id="IPR050373">
    <property type="entry name" value="Fibrinogen_C-term_domain"/>
</dbReference>
<evidence type="ECO:0000259" key="2">
    <source>
        <dbReference type="PROSITE" id="PS51406"/>
    </source>
</evidence>
<dbReference type="InterPro" id="IPR036056">
    <property type="entry name" value="Fibrinogen-like_C"/>
</dbReference>
<feature type="domain" description="Fibrinogen C-terminal" evidence="2">
    <location>
        <begin position="1"/>
        <end position="196"/>
    </location>
</feature>
<dbReference type="PANTHER" id="PTHR19143">
    <property type="entry name" value="FIBRINOGEN/TENASCIN/ANGIOPOEITIN"/>
    <property type="match status" value="1"/>
</dbReference>
<dbReference type="InterPro" id="IPR020837">
    <property type="entry name" value="Fibrinogen_CS"/>
</dbReference>
<dbReference type="InterPro" id="IPR002181">
    <property type="entry name" value="Fibrinogen_a/b/g_C_dom"/>
</dbReference>
<dbReference type="Proteomes" id="UP000887567">
    <property type="component" value="Unplaced"/>
</dbReference>
<dbReference type="PROSITE" id="PS51406">
    <property type="entry name" value="FIBRINOGEN_C_2"/>
    <property type="match status" value="1"/>
</dbReference>
<dbReference type="AlphaFoldDB" id="A0A913Y5N6"/>
<dbReference type="SMART" id="SM00186">
    <property type="entry name" value="FBG"/>
    <property type="match status" value="1"/>
</dbReference>
<dbReference type="CDD" id="cd00087">
    <property type="entry name" value="FReD"/>
    <property type="match status" value="1"/>
</dbReference>
<keyword evidence="1" id="KW-1015">Disulfide bond</keyword>
<dbReference type="SUPFAM" id="SSF56496">
    <property type="entry name" value="Fibrinogen C-terminal domain-like"/>
    <property type="match status" value="1"/>
</dbReference>
<dbReference type="FunFam" id="3.90.215.10:FF:000001">
    <property type="entry name" value="Tenascin isoform 1"/>
    <property type="match status" value="1"/>
</dbReference>
<dbReference type="RefSeq" id="XP_020915180.1">
    <property type="nucleotide sequence ID" value="XM_021059521.2"/>
</dbReference>
<dbReference type="PANTHER" id="PTHR19143:SF458">
    <property type="entry name" value="FIBRINOGEN C-TERMINAL DOMAIN-CONTAINING PROTEIN-RELATED"/>
    <property type="match status" value="1"/>
</dbReference>
<dbReference type="EnsemblMetazoa" id="XM_021059521.2">
    <property type="protein sequence ID" value="XP_020915180.1"/>
    <property type="gene ID" value="LOC110252684"/>
</dbReference>
<dbReference type="Pfam" id="PF00147">
    <property type="entry name" value="Fibrinogen_C"/>
    <property type="match status" value="1"/>
</dbReference>
<dbReference type="OMA" id="DEREGNC"/>
<dbReference type="GeneID" id="110252684"/>
<dbReference type="GO" id="GO:0005615">
    <property type="term" value="C:extracellular space"/>
    <property type="evidence" value="ECO:0007669"/>
    <property type="project" value="TreeGrafter"/>
</dbReference>
<evidence type="ECO:0000313" key="4">
    <source>
        <dbReference type="Proteomes" id="UP000887567"/>
    </source>
</evidence>
<protein>
    <recommendedName>
        <fullName evidence="2">Fibrinogen C-terminal domain-containing protein</fullName>
    </recommendedName>
</protein>
<evidence type="ECO:0000313" key="3">
    <source>
        <dbReference type="EnsemblMetazoa" id="XP_020915180.1"/>
    </source>
</evidence>
<dbReference type="PROSITE" id="PS00514">
    <property type="entry name" value="FIBRINOGEN_C_1"/>
    <property type="match status" value="1"/>
</dbReference>
<sequence>MHTFIIQTKLSLYLKLKLFCDQKTNGGGWTVIQRRQDGSQDFFLGWQDYKVGFGSLTGEFWLGLDKIHQLTQQSRHSLRVDLEDTAYAEYDYFAVSDESDLYKLSLGSYSGNAGDSLGGHRNFNFTTKDKDNDKKSYNCAARYTGAWWYAACHSSSLNGLYLNGTTTKYAKGIVWNSWKGYYYSAKRAEMKIRPKS</sequence>
<accession>A0A913Y5N6</accession>
<organism evidence="3 4">
    <name type="scientific">Exaiptasia diaphana</name>
    <name type="common">Tropical sea anemone</name>
    <name type="synonym">Aiptasia pulchella</name>
    <dbReference type="NCBI Taxonomy" id="2652724"/>
    <lineage>
        <taxon>Eukaryota</taxon>
        <taxon>Metazoa</taxon>
        <taxon>Cnidaria</taxon>
        <taxon>Anthozoa</taxon>
        <taxon>Hexacorallia</taxon>
        <taxon>Actiniaria</taxon>
        <taxon>Aiptasiidae</taxon>
        <taxon>Exaiptasia</taxon>
    </lineage>
</organism>
<reference evidence="3" key="1">
    <citation type="submission" date="2022-11" db="UniProtKB">
        <authorList>
            <consortium name="EnsemblMetazoa"/>
        </authorList>
    </citation>
    <scope>IDENTIFICATION</scope>
</reference>
<keyword evidence="4" id="KW-1185">Reference proteome</keyword>
<dbReference type="Gene3D" id="3.90.215.10">
    <property type="entry name" value="Gamma Fibrinogen, chain A, domain 1"/>
    <property type="match status" value="1"/>
</dbReference>
<dbReference type="InterPro" id="IPR014716">
    <property type="entry name" value="Fibrinogen_a/b/g_C_1"/>
</dbReference>
<name>A0A913Y5N6_EXADI</name>